<evidence type="ECO:0000256" key="4">
    <source>
        <dbReference type="ARBA" id="ARBA00022989"/>
    </source>
</evidence>
<organism evidence="11 12">
    <name type="scientific">Corynebacterium felinum</name>
    <dbReference type="NCBI Taxonomy" id="131318"/>
    <lineage>
        <taxon>Bacteria</taxon>
        <taxon>Bacillati</taxon>
        <taxon>Actinomycetota</taxon>
        <taxon>Actinomycetes</taxon>
        <taxon>Mycobacteriales</taxon>
        <taxon>Corynebacteriaceae</taxon>
        <taxon>Corynebacterium</taxon>
    </lineage>
</organism>
<keyword evidence="6" id="KW-0407">Ion channel</keyword>
<evidence type="ECO:0000256" key="7">
    <source>
        <dbReference type="ARBA" id="ARBA00035120"/>
    </source>
</evidence>
<dbReference type="RefSeq" id="WP_277104009.1">
    <property type="nucleotide sequence ID" value="NZ_BAAAJS010000074.1"/>
</dbReference>
<keyword evidence="2 10" id="KW-1003">Cell membrane</keyword>
<comment type="caution">
    <text evidence="11">The sequence shown here is derived from an EMBL/GenBank/DDBJ whole genome shotgun (WGS) entry which is preliminary data.</text>
</comment>
<evidence type="ECO:0000256" key="2">
    <source>
        <dbReference type="ARBA" id="ARBA00022475"/>
    </source>
</evidence>
<feature type="transmembrane region" description="Helical" evidence="10">
    <location>
        <begin position="83"/>
        <end position="104"/>
    </location>
</feature>
<keyword evidence="6" id="KW-0813">Transport</keyword>
<evidence type="ECO:0000256" key="1">
    <source>
        <dbReference type="ARBA" id="ARBA00004651"/>
    </source>
</evidence>
<comment type="subcellular location">
    <subcellularLocation>
        <location evidence="1">Cell membrane</location>
        <topology evidence="1">Multi-pass membrane protein</topology>
    </subcellularLocation>
</comment>
<evidence type="ECO:0000313" key="12">
    <source>
        <dbReference type="Proteomes" id="UP001183619"/>
    </source>
</evidence>
<evidence type="ECO:0000313" key="11">
    <source>
        <dbReference type="EMBL" id="MDR7353701.1"/>
    </source>
</evidence>
<reference evidence="11 12" key="1">
    <citation type="submission" date="2023-07" db="EMBL/GenBank/DDBJ databases">
        <title>Sequencing the genomes of 1000 actinobacteria strains.</title>
        <authorList>
            <person name="Klenk H.-P."/>
        </authorList>
    </citation>
    <scope>NUCLEOTIDE SEQUENCE [LARGE SCALE GENOMIC DNA]</scope>
    <source>
        <strain evidence="11 12">DSM 44508</strain>
    </source>
</reference>
<keyword evidence="5 10" id="KW-0472">Membrane</keyword>
<keyword evidence="4 10" id="KW-1133">Transmembrane helix</keyword>
<keyword evidence="12" id="KW-1185">Reference proteome</keyword>
<evidence type="ECO:0000256" key="5">
    <source>
        <dbReference type="ARBA" id="ARBA00023136"/>
    </source>
</evidence>
<evidence type="ECO:0000256" key="10">
    <source>
        <dbReference type="RuleBase" id="RU004340"/>
    </source>
</evidence>
<evidence type="ECO:0000256" key="3">
    <source>
        <dbReference type="ARBA" id="ARBA00022692"/>
    </source>
</evidence>
<sequence>MTLMFAVYVAVAGCAGGMLRYVLSTVLVKPAGTYLANSLACIVAAASAAHPSLLWVGCGFAGALSTWSSVAGELSTLLRQGKAGFAALYLLATLLTGVMAYALVSQL</sequence>
<evidence type="ECO:0000256" key="6">
    <source>
        <dbReference type="ARBA" id="ARBA00023303"/>
    </source>
</evidence>
<gene>
    <name evidence="11" type="ORF">J2S37_000239</name>
</gene>
<feature type="transmembrane region" description="Helical" evidence="10">
    <location>
        <begin position="35"/>
        <end position="63"/>
    </location>
</feature>
<comment type="catalytic activity">
    <reaction evidence="8">
        <text>fluoride(in) = fluoride(out)</text>
        <dbReference type="Rhea" id="RHEA:76159"/>
        <dbReference type="ChEBI" id="CHEBI:17051"/>
    </reaction>
    <physiologicalReaction direction="left-to-right" evidence="8">
        <dbReference type="Rhea" id="RHEA:76160"/>
    </physiologicalReaction>
</comment>
<dbReference type="InterPro" id="IPR003691">
    <property type="entry name" value="FluC"/>
</dbReference>
<evidence type="ECO:0000256" key="8">
    <source>
        <dbReference type="ARBA" id="ARBA00035585"/>
    </source>
</evidence>
<evidence type="ECO:0000256" key="9">
    <source>
        <dbReference type="ARBA" id="ARBA00049940"/>
    </source>
</evidence>
<proteinExistence type="inferred from homology"/>
<dbReference type="EMBL" id="JAVDYF010000001">
    <property type="protein sequence ID" value="MDR7353701.1"/>
    <property type="molecule type" value="Genomic_DNA"/>
</dbReference>
<dbReference type="Pfam" id="PF02537">
    <property type="entry name" value="CRCB"/>
    <property type="match status" value="1"/>
</dbReference>
<comment type="function">
    <text evidence="9">Fluoride-specific ion channel. Important for reducing fluoride concentration in the cell, thus reducing its toxicity.</text>
</comment>
<protein>
    <recommendedName>
        <fullName evidence="10">Fluoride-specific ion channel</fullName>
    </recommendedName>
</protein>
<comment type="similarity">
    <text evidence="7 10">Belongs to the fluoride channel Fluc/FEX (TC 1.A.43) family.</text>
</comment>
<feature type="transmembrane region" description="Helical" evidence="10">
    <location>
        <begin position="6"/>
        <end position="23"/>
    </location>
</feature>
<name>A0ABU2B513_9CORY</name>
<dbReference type="Proteomes" id="UP001183619">
    <property type="component" value="Unassembled WGS sequence"/>
</dbReference>
<keyword evidence="6" id="KW-0406">Ion transport</keyword>
<accession>A0ABU2B513</accession>
<keyword evidence="3 10" id="KW-0812">Transmembrane</keyword>